<dbReference type="Pfam" id="PF00069">
    <property type="entry name" value="Pkinase"/>
    <property type="match status" value="1"/>
</dbReference>
<dbReference type="Proteomes" id="UP000692954">
    <property type="component" value="Unassembled WGS sequence"/>
</dbReference>
<dbReference type="GO" id="GO:0044773">
    <property type="term" value="P:mitotic DNA damage checkpoint signaling"/>
    <property type="evidence" value="ECO:0007669"/>
    <property type="project" value="TreeGrafter"/>
</dbReference>
<evidence type="ECO:0000313" key="6">
    <source>
        <dbReference type="EMBL" id="CAD8060114.1"/>
    </source>
</evidence>
<dbReference type="PROSITE" id="PS50011">
    <property type="entry name" value="PROTEIN_KINASE_DOM"/>
    <property type="match status" value="1"/>
</dbReference>
<evidence type="ECO:0000256" key="3">
    <source>
        <dbReference type="PROSITE-ProRule" id="PRU10141"/>
    </source>
</evidence>
<dbReference type="FunFam" id="1.10.510.10:FF:000945">
    <property type="entry name" value="Uncharacterized protein"/>
    <property type="match status" value="1"/>
</dbReference>
<sequence>MYQKLWIPIANDFKAQNDHLYIQGEFTKENGKIRVLYGYDQYILCSKRDFAPNKCLKLEFDTKFEILRQPIQKKEEDDDSLGAIIGLQFMRDCDENMMKLRLNASVQQISEWRLYLGERINQWQFHNMFRVYKKIGQGNFACVYQAERIEDNQQMAIKAFSKQAIYGEENGKNAIINELKIMRNLNNTHLMKLYEVYETNNSLYVALELLEGGSLYDLIKDNSIINTKSIKQIIVGILLGLQEMHKKEIMHRDLKLENILFKKPKKMESVVIADFGLATYVNESVYLYCRCGTPGFVAPEVINIKDMKSKYSSVCDIYSLGLVFYLLLTGKSAFNGKSYSTVVKQNREANINFDIKQLQNAPGYAIDLLKQMLEKDPNKRITAEKCLNHPYLFDIVAQMMEQENQDQSFDEIDETIEIQSMMNKINDEYSKFDNTKNVNSPLQSPKQSPGLVLQKAIKQQKLIDSQKAFGAESPLLKGKIQSVDSAQTIGTPKKKQNLQQAQLQMKPSKFSKQAQNKPLLKYAKKD</sequence>
<protein>
    <recommendedName>
        <fullName evidence="5">Protein kinase domain-containing protein</fullName>
    </recommendedName>
</protein>
<organism evidence="6 7">
    <name type="scientific">Paramecium sonneborni</name>
    <dbReference type="NCBI Taxonomy" id="65129"/>
    <lineage>
        <taxon>Eukaryota</taxon>
        <taxon>Sar</taxon>
        <taxon>Alveolata</taxon>
        <taxon>Ciliophora</taxon>
        <taxon>Intramacronucleata</taxon>
        <taxon>Oligohymenophorea</taxon>
        <taxon>Peniculida</taxon>
        <taxon>Parameciidae</taxon>
        <taxon>Paramecium</taxon>
    </lineage>
</organism>
<dbReference type="InterPro" id="IPR008271">
    <property type="entry name" value="Ser/Thr_kinase_AS"/>
</dbReference>
<evidence type="ECO:0000256" key="1">
    <source>
        <dbReference type="ARBA" id="ARBA00022741"/>
    </source>
</evidence>
<dbReference type="GO" id="GO:0004674">
    <property type="term" value="F:protein serine/threonine kinase activity"/>
    <property type="evidence" value="ECO:0007669"/>
    <property type="project" value="TreeGrafter"/>
</dbReference>
<accession>A0A8S1LAS8</accession>
<evidence type="ECO:0000256" key="4">
    <source>
        <dbReference type="SAM" id="MobiDB-lite"/>
    </source>
</evidence>
<dbReference type="GO" id="GO:0005524">
    <property type="term" value="F:ATP binding"/>
    <property type="evidence" value="ECO:0007669"/>
    <property type="project" value="UniProtKB-UniRule"/>
</dbReference>
<dbReference type="GO" id="GO:0005737">
    <property type="term" value="C:cytoplasm"/>
    <property type="evidence" value="ECO:0007669"/>
    <property type="project" value="TreeGrafter"/>
</dbReference>
<keyword evidence="2 3" id="KW-0067">ATP-binding</keyword>
<dbReference type="SMART" id="SM00220">
    <property type="entry name" value="S_TKc"/>
    <property type="match status" value="1"/>
</dbReference>
<keyword evidence="1 3" id="KW-0547">Nucleotide-binding</keyword>
<dbReference type="PROSITE" id="PS00108">
    <property type="entry name" value="PROTEIN_KINASE_ST"/>
    <property type="match status" value="1"/>
</dbReference>
<evidence type="ECO:0000256" key="2">
    <source>
        <dbReference type="ARBA" id="ARBA00022840"/>
    </source>
</evidence>
<dbReference type="InterPro" id="IPR000719">
    <property type="entry name" value="Prot_kinase_dom"/>
</dbReference>
<comment type="caution">
    <text evidence="6">The sequence shown here is derived from an EMBL/GenBank/DDBJ whole genome shotgun (WGS) entry which is preliminary data.</text>
</comment>
<feature type="compositionally biased region" description="Low complexity" evidence="4">
    <location>
        <begin position="497"/>
        <end position="506"/>
    </location>
</feature>
<evidence type="ECO:0000259" key="5">
    <source>
        <dbReference type="PROSITE" id="PS50011"/>
    </source>
</evidence>
<feature type="domain" description="Protein kinase" evidence="5">
    <location>
        <begin position="129"/>
        <end position="392"/>
    </location>
</feature>
<reference evidence="6" key="1">
    <citation type="submission" date="2021-01" db="EMBL/GenBank/DDBJ databases">
        <authorList>
            <consortium name="Genoscope - CEA"/>
            <person name="William W."/>
        </authorList>
    </citation>
    <scope>NUCLEOTIDE SEQUENCE</scope>
</reference>
<evidence type="ECO:0000313" key="7">
    <source>
        <dbReference type="Proteomes" id="UP000692954"/>
    </source>
</evidence>
<feature type="region of interest" description="Disordered" evidence="4">
    <location>
        <begin position="486"/>
        <end position="526"/>
    </location>
</feature>
<gene>
    <name evidence="6" type="ORF">PSON_ATCC_30995.1.T0140093</name>
</gene>
<keyword evidence="7" id="KW-1185">Reference proteome</keyword>
<dbReference type="PANTHER" id="PTHR44167">
    <property type="entry name" value="OVARIAN-SPECIFIC SERINE/THREONINE-PROTEIN KINASE LOK-RELATED"/>
    <property type="match status" value="1"/>
</dbReference>
<feature type="binding site" evidence="3">
    <location>
        <position position="158"/>
    </location>
    <ligand>
        <name>ATP</name>
        <dbReference type="ChEBI" id="CHEBI:30616"/>
    </ligand>
</feature>
<dbReference type="EMBL" id="CAJJDN010000014">
    <property type="protein sequence ID" value="CAD8060114.1"/>
    <property type="molecule type" value="Genomic_DNA"/>
</dbReference>
<dbReference type="GO" id="GO:0005634">
    <property type="term" value="C:nucleus"/>
    <property type="evidence" value="ECO:0007669"/>
    <property type="project" value="TreeGrafter"/>
</dbReference>
<dbReference type="PANTHER" id="PTHR44167:SF18">
    <property type="entry name" value="PROTEIN KINASE DOMAIN-CONTAINING PROTEIN"/>
    <property type="match status" value="1"/>
</dbReference>
<dbReference type="PROSITE" id="PS00107">
    <property type="entry name" value="PROTEIN_KINASE_ATP"/>
    <property type="match status" value="1"/>
</dbReference>
<dbReference type="AlphaFoldDB" id="A0A8S1LAS8"/>
<dbReference type="InterPro" id="IPR017441">
    <property type="entry name" value="Protein_kinase_ATP_BS"/>
</dbReference>
<proteinExistence type="predicted"/>
<name>A0A8S1LAS8_9CILI</name>
<dbReference type="OrthoDB" id="74764at2759"/>